<dbReference type="CDD" id="cd04458">
    <property type="entry name" value="CSP_CDS"/>
    <property type="match status" value="2"/>
</dbReference>
<feature type="domain" description="CSD" evidence="1">
    <location>
        <begin position="109"/>
        <end position="174"/>
    </location>
</feature>
<dbReference type="RefSeq" id="WP_243260695.1">
    <property type="nucleotide sequence ID" value="NZ_CP085144.1"/>
</dbReference>
<organism evidence="2 3">
    <name type="scientific">Sulfitobacter dubius</name>
    <dbReference type="NCBI Taxonomy" id="218673"/>
    <lineage>
        <taxon>Bacteria</taxon>
        <taxon>Pseudomonadati</taxon>
        <taxon>Pseudomonadota</taxon>
        <taxon>Alphaproteobacteria</taxon>
        <taxon>Rhodobacterales</taxon>
        <taxon>Roseobacteraceae</taxon>
        <taxon>Sulfitobacter</taxon>
    </lineage>
</organism>
<dbReference type="PROSITE" id="PS51857">
    <property type="entry name" value="CSD_2"/>
    <property type="match status" value="2"/>
</dbReference>
<feature type="domain" description="CSD" evidence="1">
    <location>
        <begin position="17"/>
        <end position="82"/>
    </location>
</feature>
<dbReference type="InterPro" id="IPR050181">
    <property type="entry name" value="Cold_shock_domain"/>
</dbReference>
<dbReference type="Gene3D" id="2.40.50.140">
    <property type="entry name" value="Nucleic acid-binding proteins"/>
    <property type="match status" value="2"/>
</dbReference>
<protein>
    <submittedName>
        <fullName evidence="2">Cold shock protein CspV</fullName>
    </submittedName>
</protein>
<name>A0ABY3ZKK9_9RHOB</name>
<dbReference type="InterPro" id="IPR012340">
    <property type="entry name" value="NA-bd_OB-fold"/>
</dbReference>
<evidence type="ECO:0000259" key="1">
    <source>
        <dbReference type="PROSITE" id="PS51857"/>
    </source>
</evidence>
<gene>
    <name evidence="2" type="primary">cspV</name>
    <name evidence="2" type="ORF">DSM109990_01832</name>
</gene>
<dbReference type="Pfam" id="PF00313">
    <property type="entry name" value="CSD"/>
    <property type="match status" value="2"/>
</dbReference>
<dbReference type="PRINTS" id="PR00050">
    <property type="entry name" value="COLDSHOCK"/>
</dbReference>
<dbReference type="SUPFAM" id="SSF50249">
    <property type="entry name" value="Nucleic acid-binding proteins"/>
    <property type="match status" value="2"/>
</dbReference>
<accession>A0ABY3ZKK9</accession>
<dbReference type="SMART" id="SM00357">
    <property type="entry name" value="CSP"/>
    <property type="match status" value="2"/>
</dbReference>
<sequence>MKDVFGNETEPGTYDAPHEGVVKWFDPLKGFGFVVAESGGPDILLHVNVLRSFGQSSVADGARVKIRVQQTDRGAQAVEVLTIEPPDELPPAVVDFVGFDPEQLAAAEFEPARVKWFDKAKGFGFANVFGCAEDVFLHMDVLRQSGLCDLQPGEAVAMRVIVGDRGQLAAEVRAWEAVIDG</sequence>
<evidence type="ECO:0000313" key="2">
    <source>
        <dbReference type="EMBL" id="UOA15012.1"/>
    </source>
</evidence>
<evidence type="ECO:0000313" key="3">
    <source>
        <dbReference type="Proteomes" id="UP000831019"/>
    </source>
</evidence>
<dbReference type="PANTHER" id="PTHR11544">
    <property type="entry name" value="COLD SHOCK DOMAIN CONTAINING PROTEINS"/>
    <property type="match status" value="1"/>
</dbReference>
<reference evidence="3" key="1">
    <citation type="journal article" date="2022" name="Microorganisms">
        <title>Beyond the ABCs#Discovery of Three New Plasmid Types in Rhodobacterales (RepQ, RepY, RepW).</title>
        <authorList>
            <person name="Freese H.M."/>
            <person name="Ringel V."/>
            <person name="Overmann J."/>
            <person name="Petersen J."/>
        </authorList>
    </citation>
    <scope>NUCLEOTIDE SEQUENCE [LARGE SCALE GENOMIC DNA]</scope>
    <source>
        <strain evidence="3">DSM 109990</strain>
    </source>
</reference>
<keyword evidence="3" id="KW-1185">Reference proteome</keyword>
<dbReference type="Proteomes" id="UP000831019">
    <property type="component" value="Chromosome"/>
</dbReference>
<proteinExistence type="predicted"/>
<dbReference type="InterPro" id="IPR011129">
    <property type="entry name" value="CSD"/>
</dbReference>
<dbReference type="InterPro" id="IPR002059">
    <property type="entry name" value="CSP_DNA-bd"/>
</dbReference>
<dbReference type="EMBL" id="CP085144">
    <property type="protein sequence ID" value="UOA15012.1"/>
    <property type="molecule type" value="Genomic_DNA"/>
</dbReference>